<accession>A0AAE0IBF0</accession>
<evidence type="ECO:0000256" key="9">
    <source>
        <dbReference type="SAM" id="MobiDB-lite"/>
    </source>
</evidence>
<keyword evidence="5" id="KW-0067">ATP-binding</keyword>
<dbReference type="InterPro" id="IPR027417">
    <property type="entry name" value="P-loop_NTPase"/>
</dbReference>
<evidence type="ECO:0000256" key="1">
    <source>
        <dbReference type="ARBA" id="ARBA00004141"/>
    </source>
</evidence>
<keyword evidence="14" id="KW-1185">Reference proteome</keyword>
<feature type="compositionally biased region" description="Basic and acidic residues" evidence="9">
    <location>
        <begin position="635"/>
        <end position="649"/>
    </location>
</feature>
<evidence type="ECO:0000256" key="10">
    <source>
        <dbReference type="SAM" id="Phobius"/>
    </source>
</evidence>
<feature type="domain" description="ABC transmembrane type-1" evidence="12">
    <location>
        <begin position="75"/>
        <end position="360"/>
    </location>
</feature>
<dbReference type="InterPro" id="IPR003593">
    <property type="entry name" value="AAA+_ATPase"/>
</dbReference>
<dbReference type="SUPFAM" id="SSF52540">
    <property type="entry name" value="P-loop containing nucleoside triphosphate hydrolases"/>
    <property type="match status" value="1"/>
</dbReference>
<dbReference type="PROSITE" id="PS50929">
    <property type="entry name" value="ABC_TM1F"/>
    <property type="match status" value="1"/>
</dbReference>
<dbReference type="Gene3D" id="1.20.1560.10">
    <property type="entry name" value="ABC transporter type 1, transmembrane domain"/>
    <property type="match status" value="1"/>
</dbReference>
<dbReference type="Pfam" id="PF00664">
    <property type="entry name" value="ABC_membrane"/>
    <property type="match status" value="1"/>
</dbReference>
<evidence type="ECO:0000256" key="2">
    <source>
        <dbReference type="ARBA" id="ARBA00022448"/>
    </source>
</evidence>
<evidence type="ECO:0000256" key="3">
    <source>
        <dbReference type="ARBA" id="ARBA00022692"/>
    </source>
</evidence>
<proteinExistence type="inferred from homology"/>
<feature type="transmembrane region" description="Helical" evidence="10">
    <location>
        <begin position="70"/>
        <end position="87"/>
    </location>
</feature>
<protein>
    <submittedName>
        <fullName evidence="13">P-loop containing nucleoside triphosphate hydrolase protein</fullName>
    </submittedName>
</protein>
<dbReference type="PANTHER" id="PTHR24221">
    <property type="entry name" value="ATP-BINDING CASSETTE SUB-FAMILY B"/>
    <property type="match status" value="1"/>
</dbReference>
<dbReference type="GO" id="GO:0005524">
    <property type="term" value="F:ATP binding"/>
    <property type="evidence" value="ECO:0007669"/>
    <property type="project" value="UniProtKB-KW"/>
</dbReference>
<dbReference type="PANTHER" id="PTHR24221:SF651">
    <property type="entry name" value="HEAVY METAL TOLERANCE PROTEIN"/>
    <property type="match status" value="1"/>
</dbReference>
<evidence type="ECO:0000256" key="8">
    <source>
        <dbReference type="ARBA" id="ARBA00024363"/>
    </source>
</evidence>
<evidence type="ECO:0000259" key="12">
    <source>
        <dbReference type="PROSITE" id="PS50929"/>
    </source>
</evidence>
<dbReference type="PROSITE" id="PS50893">
    <property type="entry name" value="ABC_TRANSPORTER_2"/>
    <property type="match status" value="1"/>
</dbReference>
<dbReference type="GO" id="GO:0016887">
    <property type="term" value="F:ATP hydrolysis activity"/>
    <property type="evidence" value="ECO:0007669"/>
    <property type="project" value="InterPro"/>
</dbReference>
<evidence type="ECO:0000256" key="5">
    <source>
        <dbReference type="ARBA" id="ARBA00022840"/>
    </source>
</evidence>
<keyword evidence="3 10" id="KW-0812">Transmembrane</keyword>
<dbReference type="InterPro" id="IPR011527">
    <property type="entry name" value="ABC1_TM_dom"/>
</dbReference>
<evidence type="ECO:0000259" key="11">
    <source>
        <dbReference type="PROSITE" id="PS50893"/>
    </source>
</evidence>
<feature type="transmembrane region" description="Helical" evidence="10">
    <location>
        <begin position="6"/>
        <end position="24"/>
    </location>
</feature>
<reference evidence="13" key="1">
    <citation type="journal article" date="2023" name="Mol. Phylogenet. Evol.">
        <title>Genome-scale phylogeny and comparative genomics of the fungal order Sordariales.</title>
        <authorList>
            <person name="Hensen N."/>
            <person name="Bonometti L."/>
            <person name="Westerberg I."/>
            <person name="Brannstrom I.O."/>
            <person name="Guillou S."/>
            <person name="Cros-Aarteil S."/>
            <person name="Calhoun S."/>
            <person name="Haridas S."/>
            <person name="Kuo A."/>
            <person name="Mondo S."/>
            <person name="Pangilinan J."/>
            <person name="Riley R."/>
            <person name="LaButti K."/>
            <person name="Andreopoulos B."/>
            <person name="Lipzen A."/>
            <person name="Chen C."/>
            <person name="Yan M."/>
            <person name="Daum C."/>
            <person name="Ng V."/>
            <person name="Clum A."/>
            <person name="Steindorff A."/>
            <person name="Ohm R.A."/>
            <person name="Martin F."/>
            <person name="Silar P."/>
            <person name="Natvig D.O."/>
            <person name="Lalanne C."/>
            <person name="Gautier V."/>
            <person name="Ament-Velasquez S.L."/>
            <person name="Kruys A."/>
            <person name="Hutchinson M.I."/>
            <person name="Powell A.J."/>
            <person name="Barry K."/>
            <person name="Miller A.N."/>
            <person name="Grigoriev I.V."/>
            <person name="Debuchy R."/>
            <person name="Gladieux P."/>
            <person name="Hiltunen Thoren M."/>
            <person name="Johannesson H."/>
        </authorList>
    </citation>
    <scope>NUCLEOTIDE SEQUENCE</scope>
    <source>
        <strain evidence="13">CBS 118394</strain>
    </source>
</reference>
<dbReference type="SUPFAM" id="SSF90123">
    <property type="entry name" value="ABC transporter transmembrane region"/>
    <property type="match status" value="1"/>
</dbReference>
<dbReference type="InterPro" id="IPR003439">
    <property type="entry name" value="ABC_transporter-like_ATP-bd"/>
</dbReference>
<feature type="domain" description="ABC transporter" evidence="11">
    <location>
        <begin position="394"/>
        <end position="628"/>
    </location>
</feature>
<evidence type="ECO:0000256" key="6">
    <source>
        <dbReference type="ARBA" id="ARBA00022989"/>
    </source>
</evidence>
<evidence type="ECO:0000313" key="14">
    <source>
        <dbReference type="Proteomes" id="UP001283341"/>
    </source>
</evidence>
<dbReference type="SMART" id="SM00382">
    <property type="entry name" value="AAA"/>
    <property type="match status" value="1"/>
</dbReference>
<dbReference type="InterPro" id="IPR017871">
    <property type="entry name" value="ABC_transporter-like_CS"/>
</dbReference>
<keyword evidence="4" id="KW-0547">Nucleotide-binding</keyword>
<feature type="region of interest" description="Disordered" evidence="9">
    <location>
        <begin position="635"/>
        <end position="655"/>
    </location>
</feature>
<reference evidence="13" key="2">
    <citation type="submission" date="2023-06" db="EMBL/GenBank/DDBJ databases">
        <authorList>
            <consortium name="Lawrence Berkeley National Laboratory"/>
            <person name="Haridas S."/>
            <person name="Hensen N."/>
            <person name="Bonometti L."/>
            <person name="Westerberg I."/>
            <person name="Brannstrom I.O."/>
            <person name="Guillou S."/>
            <person name="Cros-Aarteil S."/>
            <person name="Calhoun S."/>
            <person name="Kuo A."/>
            <person name="Mondo S."/>
            <person name="Pangilinan J."/>
            <person name="Riley R."/>
            <person name="Labutti K."/>
            <person name="Andreopoulos B."/>
            <person name="Lipzen A."/>
            <person name="Chen C."/>
            <person name="Yanf M."/>
            <person name="Daum C."/>
            <person name="Ng V."/>
            <person name="Clum A."/>
            <person name="Steindorff A."/>
            <person name="Ohm R."/>
            <person name="Martin F."/>
            <person name="Silar P."/>
            <person name="Natvig D."/>
            <person name="Lalanne C."/>
            <person name="Gautier V."/>
            <person name="Ament-Velasquez S.L."/>
            <person name="Kruys A."/>
            <person name="Hutchinson M.I."/>
            <person name="Powell A.J."/>
            <person name="Barry K."/>
            <person name="Miller A.N."/>
            <person name="Grigoriev I.V."/>
            <person name="Debuchy R."/>
            <person name="Gladieux P."/>
            <person name="Thoren M.H."/>
            <person name="Johannesson H."/>
        </authorList>
    </citation>
    <scope>NUCLEOTIDE SEQUENCE</scope>
    <source>
        <strain evidence="13">CBS 118394</strain>
    </source>
</reference>
<dbReference type="InterPro" id="IPR039421">
    <property type="entry name" value="Type_1_exporter"/>
</dbReference>
<gene>
    <name evidence="13" type="ORF">B0H66DRAFT_186545</name>
</gene>
<dbReference type="FunFam" id="3.40.50.300:FF:000287">
    <property type="entry name" value="Multidrug ABC transporter ATP-binding protein"/>
    <property type="match status" value="1"/>
</dbReference>
<dbReference type="Gene3D" id="3.40.50.300">
    <property type="entry name" value="P-loop containing nucleotide triphosphate hydrolases"/>
    <property type="match status" value="1"/>
</dbReference>
<keyword evidence="2" id="KW-0813">Transport</keyword>
<comment type="similarity">
    <text evidence="8">Belongs to the ABC transporter superfamily. ABCB family. Heavy Metal importer (TC 3.A.1.210) subfamily.</text>
</comment>
<comment type="caution">
    <text evidence="13">The sequence shown here is derived from an EMBL/GenBank/DDBJ whole genome shotgun (WGS) entry which is preliminary data.</text>
</comment>
<sequence length="655" mass="74103">MNTFNAYAASSVLLFSIPAFYLLASPRKRATKPPPKEGESPRRGWREYIDEMRIFIPVLIPKDEAMRRKIVFSYIIVLVCLVADRLLKLASPILLRQIVVMLASDDPTMRLPWVEVVLFVLCERVFSRFTWSVSSHYRSTVSTDVADVFKLTLYNKLLNQSAEYHENVKSGSVWETVSTAGRSAIHYFSYLVLQQLPVAFDVLLGVGTCWMVFDKTLALSMLGVIVAYMWISISMEQTDNKDVQTYYTLYRNALDIGHDTLQNWQTVSYFNRLEYERSRFSEAVSQRTNAWRNLGRPLSRTKITKNVLGCLGVGGVCLLGCYQIRYSSGNAGDFAMLFQFWTALFEPIEDLAGILTGADQFLAENQKCIEILKLEPKVKDREDAEYFKPGDSTIEFNNVNFSYNDQREVVKDVSFKVEGGTTLAIVGETGGGKSTMLKLLCRAYDVTGGSIKIDGQDIRSVRLASLREHISVVPQTIGVFNVSILENLRYANLEATKEQVEDACRAAALHNRIMSFPNGYDEKVGEKGVKLSGGELQRLAIARALLRKAQIVLFDEATSNLDAETEGRIQDYLRKWYKGRTVIVVAHRLATVANADLIIAFKDGVIVEAGRHDDLVSKQGYFFRLWEKQRLAWEPSKNKKDAPEEKEQQTEEGQT</sequence>
<keyword evidence="6 10" id="KW-1133">Transmembrane helix</keyword>
<comment type="subcellular location">
    <subcellularLocation>
        <location evidence="1">Membrane</location>
        <topology evidence="1">Multi-pass membrane protein</topology>
    </subcellularLocation>
</comment>
<keyword evidence="13" id="KW-0378">Hydrolase</keyword>
<organism evidence="13 14">
    <name type="scientific">Apodospora peruviana</name>
    <dbReference type="NCBI Taxonomy" id="516989"/>
    <lineage>
        <taxon>Eukaryota</taxon>
        <taxon>Fungi</taxon>
        <taxon>Dikarya</taxon>
        <taxon>Ascomycota</taxon>
        <taxon>Pezizomycotina</taxon>
        <taxon>Sordariomycetes</taxon>
        <taxon>Sordariomycetidae</taxon>
        <taxon>Sordariales</taxon>
        <taxon>Lasiosphaeriaceae</taxon>
        <taxon>Apodospora</taxon>
    </lineage>
</organism>
<dbReference type="Proteomes" id="UP001283341">
    <property type="component" value="Unassembled WGS sequence"/>
</dbReference>
<dbReference type="PROSITE" id="PS00211">
    <property type="entry name" value="ABC_TRANSPORTER_1"/>
    <property type="match status" value="1"/>
</dbReference>
<dbReference type="AlphaFoldDB" id="A0AAE0IBF0"/>
<evidence type="ECO:0000313" key="13">
    <source>
        <dbReference type="EMBL" id="KAK3322029.1"/>
    </source>
</evidence>
<dbReference type="EMBL" id="JAUEDM010000003">
    <property type="protein sequence ID" value="KAK3322029.1"/>
    <property type="molecule type" value="Genomic_DNA"/>
</dbReference>
<dbReference type="GO" id="GO:0005774">
    <property type="term" value="C:vacuolar membrane"/>
    <property type="evidence" value="ECO:0007669"/>
    <property type="project" value="TreeGrafter"/>
</dbReference>
<evidence type="ECO:0000256" key="7">
    <source>
        <dbReference type="ARBA" id="ARBA00023136"/>
    </source>
</evidence>
<dbReference type="GO" id="GO:0140359">
    <property type="term" value="F:ABC-type transporter activity"/>
    <property type="evidence" value="ECO:0007669"/>
    <property type="project" value="InterPro"/>
</dbReference>
<dbReference type="InterPro" id="IPR036640">
    <property type="entry name" value="ABC1_TM_sf"/>
</dbReference>
<dbReference type="Pfam" id="PF00005">
    <property type="entry name" value="ABC_tran"/>
    <property type="match status" value="1"/>
</dbReference>
<name>A0AAE0IBF0_9PEZI</name>
<keyword evidence="7 10" id="KW-0472">Membrane</keyword>
<evidence type="ECO:0000256" key="4">
    <source>
        <dbReference type="ARBA" id="ARBA00022741"/>
    </source>
</evidence>